<comment type="caution">
    <text evidence="2">The sequence shown here is derived from an EMBL/GenBank/DDBJ whole genome shotgun (WGS) entry which is preliminary data.</text>
</comment>
<name>A0A371ECR0_MUCPR</name>
<proteinExistence type="predicted"/>
<dbReference type="AlphaFoldDB" id="A0A371ECR0"/>
<accession>A0A371ECR0</accession>
<feature type="compositionally biased region" description="Low complexity" evidence="1">
    <location>
        <begin position="57"/>
        <end position="73"/>
    </location>
</feature>
<evidence type="ECO:0000313" key="3">
    <source>
        <dbReference type="Proteomes" id="UP000257109"/>
    </source>
</evidence>
<sequence>MENSEDGNKSSLSGQARVSYLGQSTRSPITPLLGQLLKRIVAQSLREEVRQPPAPPGRQGAASSPRSPSLSPSWATIARLLRVSEAEMAKAKRSRNGLEGLPKVYLEERLLRLREEED</sequence>
<dbReference type="EMBL" id="QJKJ01014689">
    <property type="protein sequence ID" value="RDX63821.1"/>
    <property type="molecule type" value="Genomic_DNA"/>
</dbReference>
<evidence type="ECO:0000256" key="1">
    <source>
        <dbReference type="SAM" id="MobiDB-lite"/>
    </source>
</evidence>
<organism evidence="2 3">
    <name type="scientific">Mucuna pruriens</name>
    <name type="common">Velvet bean</name>
    <name type="synonym">Dolichos pruriens</name>
    <dbReference type="NCBI Taxonomy" id="157652"/>
    <lineage>
        <taxon>Eukaryota</taxon>
        <taxon>Viridiplantae</taxon>
        <taxon>Streptophyta</taxon>
        <taxon>Embryophyta</taxon>
        <taxon>Tracheophyta</taxon>
        <taxon>Spermatophyta</taxon>
        <taxon>Magnoliopsida</taxon>
        <taxon>eudicotyledons</taxon>
        <taxon>Gunneridae</taxon>
        <taxon>Pentapetalae</taxon>
        <taxon>rosids</taxon>
        <taxon>fabids</taxon>
        <taxon>Fabales</taxon>
        <taxon>Fabaceae</taxon>
        <taxon>Papilionoideae</taxon>
        <taxon>50 kb inversion clade</taxon>
        <taxon>NPAAA clade</taxon>
        <taxon>indigoferoid/millettioid clade</taxon>
        <taxon>Phaseoleae</taxon>
        <taxon>Mucuna</taxon>
    </lineage>
</organism>
<feature type="non-terminal residue" evidence="2">
    <location>
        <position position="1"/>
    </location>
</feature>
<dbReference type="Proteomes" id="UP000257109">
    <property type="component" value="Unassembled WGS sequence"/>
</dbReference>
<protein>
    <submittedName>
        <fullName evidence="2">Uncharacterized protein</fullName>
    </submittedName>
</protein>
<reference evidence="2" key="1">
    <citation type="submission" date="2018-05" db="EMBL/GenBank/DDBJ databases">
        <title>Draft genome of Mucuna pruriens seed.</title>
        <authorList>
            <person name="Nnadi N.E."/>
            <person name="Vos R."/>
            <person name="Hasami M.H."/>
            <person name="Devisetty U.K."/>
            <person name="Aguiy J.C."/>
        </authorList>
    </citation>
    <scope>NUCLEOTIDE SEQUENCE [LARGE SCALE GENOMIC DNA]</scope>
    <source>
        <strain evidence="2">JCA_2017</strain>
    </source>
</reference>
<gene>
    <name evidence="2" type="ORF">CR513_57701</name>
</gene>
<keyword evidence="3" id="KW-1185">Reference proteome</keyword>
<feature type="region of interest" description="Disordered" evidence="1">
    <location>
        <begin position="47"/>
        <end position="73"/>
    </location>
</feature>
<evidence type="ECO:0000313" key="2">
    <source>
        <dbReference type="EMBL" id="RDX63821.1"/>
    </source>
</evidence>